<evidence type="ECO:0000256" key="2">
    <source>
        <dbReference type="ARBA" id="ARBA00022963"/>
    </source>
</evidence>
<keyword evidence="3" id="KW-0443">Lipid metabolism</keyword>
<evidence type="ECO:0000313" key="5">
    <source>
        <dbReference type="EMBL" id="SVB04226.1"/>
    </source>
</evidence>
<keyword evidence="1" id="KW-0378">Hydrolase</keyword>
<organism evidence="5">
    <name type="scientific">marine metagenome</name>
    <dbReference type="NCBI Taxonomy" id="408172"/>
    <lineage>
        <taxon>unclassified sequences</taxon>
        <taxon>metagenomes</taxon>
        <taxon>ecological metagenomes</taxon>
    </lineage>
</organism>
<sequence>VRPFEILTLVLISGTLVALMTHKDRTVFLYLLLAAISSTILQHFIEGNRWQFAPAVYSLPVLYIVHRFQNDSVNIIIKAVLIIWFGTAVLLPWIIPVFTLPDPGGRYSIGTETFHWTDSSRSEWFTPEDSTDVREIMIQIWYPAKIPDTLQPEPYLDFINLRAETMASAGNIPSFFPGHLEHIITNSYGHVECLENSTGHPVLIFSHGITSSRHLHQVLFEYLASRGYIIAAPDHSFDANLTIFPDKQLADYRSNITGHPDSVNIRKQQMDTRGSDISFIIDQLEKLQNGSIKSTLNGKLDLQKIAVAGHSYGGSTATVAAHKDERIKACAVLDSWLSPVPEPIISAGIHVPFLFMGRPTWEGSDYPGNYPRLDSLLAHSSEPKYRMVIKNTLHQDYTDIPLFSPIIGYVMQVGDLSPEISLTLINRLTHGFLDKHLLGRNGKKFDQILMNDLIIRF</sequence>
<dbReference type="AlphaFoldDB" id="A0A382ARU7"/>
<dbReference type="PANTHER" id="PTHR10272:SF0">
    <property type="entry name" value="PLATELET-ACTIVATING FACTOR ACETYLHYDROLASE"/>
    <property type="match status" value="1"/>
</dbReference>
<evidence type="ECO:0000256" key="1">
    <source>
        <dbReference type="ARBA" id="ARBA00022801"/>
    </source>
</evidence>
<keyword evidence="2" id="KW-0442">Lipid degradation</keyword>
<keyword evidence="4" id="KW-0812">Transmembrane</keyword>
<feature type="non-terminal residue" evidence="5">
    <location>
        <position position="1"/>
    </location>
</feature>
<feature type="transmembrane region" description="Helical" evidence="4">
    <location>
        <begin position="51"/>
        <end position="68"/>
    </location>
</feature>
<dbReference type="PANTHER" id="PTHR10272">
    <property type="entry name" value="PLATELET-ACTIVATING FACTOR ACETYLHYDROLASE"/>
    <property type="match status" value="1"/>
</dbReference>
<name>A0A382ARU7_9ZZZZ</name>
<evidence type="ECO:0000256" key="4">
    <source>
        <dbReference type="SAM" id="Phobius"/>
    </source>
</evidence>
<keyword evidence="4" id="KW-1133">Transmembrane helix</keyword>
<protein>
    <recommendedName>
        <fullName evidence="6">1-alkyl-2-acetylglycerophosphocholine esterase</fullName>
    </recommendedName>
</protein>
<gene>
    <name evidence="5" type="ORF">METZ01_LOCUS157080</name>
</gene>
<feature type="transmembrane region" description="Helical" evidence="4">
    <location>
        <begin position="27"/>
        <end position="45"/>
    </location>
</feature>
<dbReference type="GO" id="GO:0003847">
    <property type="term" value="F:1-alkyl-2-acetylglycerophosphocholine esterase activity"/>
    <property type="evidence" value="ECO:0007669"/>
    <property type="project" value="TreeGrafter"/>
</dbReference>
<dbReference type="EMBL" id="UINC01026559">
    <property type="protein sequence ID" value="SVB04226.1"/>
    <property type="molecule type" value="Genomic_DNA"/>
</dbReference>
<dbReference type="Gene3D" id="3.40.50.1820">
    <property type="entry name" value="alpha/beta hydrolase"/>
    <property type="match status" value="1"/>
</dbReference>
<reference evidence="5" key="1">
    <citation type="submission" date="2018-05" db="EMBL/GenBank/DDBJ databases">
        <authorList>
            <person name="Lanie J.A."/>
            <person name="Ng W.-L."/>
            <person name="Kazmierczak K.M."/>
            <person name="Andrzejewski T.M."/>
            <person name="Davidsen T.M."/>
            <person name="Wayne K.J."/>
            <person name="Tettelin H."/>
            <person name="Glass J.I."/>
            <person name="Rusch D."/>
            <person name="Podicherti R."/>
            <person name="Tsui H.-C.T."/>
            <person name="Winkler M.E."/>
        </authorList>
    </citation>
    <scope>NUCLEOTIDE SEQUENCE</scope>
</reference>
<evidence type="ECO:0008006" key="6">
    <source>
        <dbReference type="Google" id="ProtNLM"/>
    </source>
</evidence>
<accession>A0A382ARU7</accession>
<feature type="transmembrane region" description="Helical" evidence="4">
    <location>
        <begin position="75"/>
        <end position="95"/>
    </location>
</feature>
<feature type="transmembrane region" description="Helical" evidence="4">
    <location>
        <begin position="6"/>
        <end position="22"/>
    </location>
</feature>
<dbReference type="GO" id="GO:0016042">
    <property type="term" value="P:lipid catabolic process"/>
    <property type="evidence" value="ECO:0007669"/>
    <property type="project" value="UniProtKB-KW"/>
</dbReference>
<proteinExistence type="predicted"/>
<dbReference type="Pfam" id="PF03403">
    <property type="entry name" value="PAF-AH_p_II"/>
    <property type="match status" value="1"/>
</dbReference>
<dbReference type="InterPro" id="IPR029058">
    <property type="entry name" value="AB_hydrolase_fold"/>
</dbReference>
<evidence type="ECO:0000256" key="3">
    <source>
        <dbReference type="ARBA" id="ARBA00023098"/>
    </source>
</evidence>
<dbReference type="SUPFAM" id="SSF53474">
    <property type="entry name" value="alpha/beta-Hydrolases"/>
    <property type="match status" value="1"/>
</dbReference>
<keyword evidence="4" id="KW-0472">Membrane</keyword>